<sequence>MSFLTNPWVISILAMGFILGNILALRKVSQVQMRKTKTMSDLEKLSELEKKNKQRIDAIENSKQEAAHQKTPNENDKADS</sequence>
<feature type="transmembrane region" description="Helical" evidence="2">
    <location>
        <begin position="6"/>
        <end position="25"/>
    </location>
</feature>
<name>A0A7Z2T208_9VIBR</name>
<dbReference type="KEGG" id="vas:GT360_04300"/>
<dbReference type="AlphaFoldDB" id="A0A7Z2T208"/>
<dbReference type="RefSeq" id="WP_164647677.1">
    <property type="nucleotide sequence ID" value="NZ_CP047475.1"/>
</dbReference>
<evidence type="ECO:0000256" key="2">
    <source>
        <dbReference type="SAM" id="Phobius"/>
    </source>
</evidence>
<gene>
    <name evidence="3" type="ORF">GT360_04300</name>
</gene>
<evidence type="ECO:0000313" key="3">
    <source>
        <dbReference type="EMBL" id="QIA62782.1"/>
    </source>
</evidence>
<keyword evidence="4" id="KW-1185">Reference proteome</keyword>
<reference evidence="3 4" key="1">
    <citation type="submission" date="2020-01" db="EMBL/GenBank/DDBJ databases">
        <title>Whole genome and functional gene identification of agarase of Vibrio HN897.</title>
        <authorList>
            <person name="Liu Y."/>
            <person name="Zhao Z."/>
        </authorList>
    </citation>
    <scope>NUCLEOTIDE SEQUENCE [LARGE SCALE GENOMIC DNA]</scope>
    <source>
        <strain evidence="3 4">HN897</strain>
    </source>
</reference>
<evidence type="ECO:0000256" key="1">
    <source>
        <dbReference type="SAM" id="MobiDB-lite"/>
    </source>
</evidence>
<keyword evidence="2" id="KW-0812">Transmembrane</keyword>
<feature type="region of interest" description="Disordered" evidence="1">
    <location>
        <begin position="57"/>
        <end position="80"/>
    </location>
</feature>
<dbReference type="Proteomes" id="UP000464262">
    <property type="component" value="Chromosome 1"/>
</dbReference>
<organism evidence="3 4">
    <name type="scientific">Vibrio astriarenae</name>
    <dbReference type="NCBI Taxonomy" id="1481923"/>
    <lineage>
        <taxon>Bacteria</taxon>
        <taxon>Pseudomonadati</taxon>
        <taxon>Pseudomonadota</taxon>
        <taxon>Gammaproteobacteria</taxon>
        <taxon>Vibrionales</taxon>
        <taxon>Vibrionaceae</taxon>
        <taxon>Vibrio</taxon>
    </lineage>
</organism>
<keyword evidence="2" id="KW-0472">Membrane</keyword>
<proteinExistence type="predicted"/>
<keyword evidence="2" id="KW-1133">Transmembrane helix</keyword>
<dbReference type="EMBL" id="CP047475">
    <property type="protein sequence ID" value="QIA62782.1"/>
    <property type="molecule type" value="Genomic_DNA"/>
</dbReference>
<evidence type="ECO:0000313" key="4">
    <source>
        <dbReference type="Proteomes" id="UP000464262"/>
    </source>
</evidence>
<accession>A0A7Z2T208</accession>
<protein>
    <submittedName>
        <fullName evidence="3">DUF2897 family protein</fullName>
    </submittedName>
</protein>